<feature type="coiled-coil region" evidence="5">
    <location>
        <begin position="821"/>
        <end position="1045"/>
    </location>
</feature>
<evidence type="ECO:0000313" key="9">
    <source>
        <dbReference type="Proteomes" id="UP001303046"/>
    </source>
</evidence>
<protein>
    <recommendedName>
        <fullName evidence="7">FYVE-type domain-containing protein</fullName>
    </recommendedName>
</protein>
<keyword evidence="1" id="KW-0479">Metal-binding</keyword>
<dbReference type="SUPFAM" id="SSF69979">
    <property type="entry name" value="Eea1 homodimerisation domain"/>
    <property type="match status" value="1"/>
</dbReference>
<evidence type="ECO:0000256" key="6">
    <source>
        <dbReference type="SAM" id="MobiDB-lite"/>
    </source>
</evidence>
<dbReference type="CDD" id="cd15730">
    <property type="entry name" value="FYVE_EEA1"/>
    <property type="match status" value="1"/>
</dbReference>
<accession>A0ABR1DS07</accession>
<reference evidence="8 9" key="1">
    <citation type="submission" date="2023-08" db="EMBL/GenBank/DDBJ databases">
        <title>A Necator americanus chromosomal reference genome.</title>
        <authorList>
            <person name="Ilik V."/>
            <person name="Petrzelkova K.J."/>
            <person name="Pardy F."/>
            <person name="Fuh T."/>
            <person name="Niatou-Singa F.S."/>
            <person name="Gouil Q."/>
            <person name="Baker L."/>
            <person name="Ritchie M.E."/>
            <person name="Jex A.R."/>
            <person name="Gazzola D."/>
            <person name="Li H."/>
            <person name="Toshio Fujiwara R."/>
            <person name="Zhan B."/>
            <person name="Aroian R.V."/>
            <person name="Pafco B."/>
            <person name="Schwarz E.M."/>
        </authorList>
    </citation>
    <scope>NUCLEOTIDE SEQUENCE [LARGE SCALE GENOMIC DNA]</scope>
    <source>
        <strain evidence="8 9">Aroian</strain>
        <tissue evidence="8">Whole animal</tissue>
    </source>
</reference>
<dbReference type="InterPro" id="IPR011011">
    <property type="entry name" value="Znf_FYVE_PHD"/>
</dbReference>
<keyword evidence="9" id="KW-1185">Reference proteome</keyword>
<evidence type="ECO:0000256" key="2">
    <source>
        <dbReference type="ARBA" id="ARBA00022771"/>
    </source>
</evidence>
<feature type="coiled-coil region" evidence="5">
    <location>
        <begin position="546"/>
        <end position="781"/>
    </location>
</feature>
<dbReference type="PROSITE" id="PS00028">
    <property type="entry name" value="ZINC_FINGER_C2H2_1"/>
    <property type="match status" value="1"/>
</dbReference>
<dbReference type="SUPFAM" id="SSF57903">
    <property type="entry name" value="FYVE/PHD zinc finger"/>
    <property type="match status" value="1"/>
</dbReference>
<feature type="coiled-coil region" evidence="5">
    <location>
        <begin position="172"/>
        <end position="248"/>
    </location>
</feature>
<keyword evidence="5" id="KW-0175">Coiled coil</keyword>
<feature type="region of interest" description="Disordered" evidence="6">
    <location>
        <begin position="16"/>
        <end position="43"/>
    </location>
</feature>
<dbReference type="PANTHER" id="PTHR46753:SF2">
    <property type="entry name" value="FYVE AND COILED-COIL DOMAIN-CONTAINING PROTEIN 1"/>
    <property type="match status" value="1"/>
</dbReference>
<evidence type="ECO:0000256" key="5">
    <source>
        <dbReference type="SAM" id="Coils"/>
    </source>
</evidence>
<feature type="coiled-coil region" evidence="5">
    <location>
        <begin position="1082"/>
        <end position="1151"/>
    </location>
</feature>
<feature type="coiled-coil region" evidence="5">
    <location>
        <begin position="402"/>
        <end position="443"/>
    </location>
</feature>
<proteinExistence type="predicted"/>
<dbReference type="Gene3D" id="3.30.40.10">
    <property type="entry name" value="Zinc/RING finger domain, C3HC4 (zinc finger)"/>
    <property type="match status" value="1"/>
</dbReference>
<evidence type="ECO:0000256" key="1">
    <source>
        <dbReference type="ARBA" id="ARBA00022723"/>
    </source>
</evidence>
<evidence type="ECO:0000256" key="3">
    <source>
        <dbReference type="ARBA" id="ARBA00022833"/>
    </source>
</evidence>
<dbReference type="PANTHER" id="PTHR46753">
    <property type="entry name" value="FYVE AND COILED-COIL DOMAIN-CONTAINING PROTEIN 1"/>
    <property type="match status" value="1"/>
</dbReference>
<organism evidence="8 9">
    <name type="scientific">Necator americanus</name>
    <name type="common">Human hookworm</name>
    <dbReference type="NCBI Taxonomy" id="51031"/>
    <lineage>
        <taxon>Eukaryota</taxon>
        <taxon>Metazoa</taxon>
        <taxon>Ecdysozoa</taxon>
        <taxon>Nematoda</taxon>
        <taxon>Chromadorea</taxon>
        <taxon>Rhabditida</taxon>
        <taxon>Rhabditina</taxon>
        <taxon>Rhabditomorpha</taxon>
        <taxon>Strongyloidea</taxon>
        <taxon>Ancylostomatidae</taxon>
        <taxon>Bunostominae</taxon>
        <taxon>Necator</taxon>
    </lineage>
</organism>
<comment type="caution">
    <text evidence="8">The sequence shown here is derived from an EMBL/GenBank/DDBJ whole genome shotgun (WGS) entry which is preliminary data.</text>
</comment>
<dbReference type="EMBL" id="JAVFWL010000005">
    <property type="protein sequence ID" value="KAK6753189.1"/>
    <property type="molecule type" value="Genomic_DNA"/>
</dbReference>
<feature type="domain" description="FYVE-type" evidence="7">
    <location>
        <begin position="1198"/>
        <end position="1256"/>
    </location>
</feature>
<sequence>MLRRLKAQVSQVANELPGVLSPTSGRDNRDDSSFFSSSDTSQNNVDDEIEGFLCPICMIHFNSPESLSEHFEESHNKGASMLINPNFEYSGSSSISPVGMSPNAFSSKDKEIEELRIQVKEEHTYAEKLKEELDHIQSVFAQASDVPQGEIPYLMQQIQLLEAGKSMVTQRMLEFEKENGQLKRSLENGQQERTEIMTKLKQLSNQIRTLTDENEGNKVEKEIVSKELSNCRMQNEKLEKELDVLNKMLDQRPSEDDVAVLRTELVHAQKLMDEISQQKDVEINEHLNSVRQLNMEREKQKCILENLQKQLMESGTSSRESSDKVRALVTELEDTRQLLMTCQKDLEDAKSDASQKAKRVEELHGKVEANLAELTACRDKIVQLEETVRVSAREIDDSHAMNENNLAKLTQLSDKLEQMIEEKKKYENEMSKFEEKNEAQSCSIRNLELSNMDLTNELSSLGSLLEHERQLIAEKNSVIASKDQELFAVREELEKAKNETERLSKQCMSKSAEVDSISKQVITLQESSKELLQKVAQGESGVRMAIDQINEEKENLLEKVAQLTNALEEEKNNHLLKSNEQEKSYREEKRVAAETLKRVENQKEELERRLREAEDDNNRKAERFVEMEKEIEEERRKANERVAKLKEIVRLKETSALEARKQFDELSTQLSETNRLLREKERQLEENRHKIEESVKHIADAELKARKLEAELSQCEAQRIATSDSESELRTRLSEHESLLTTMKQQVEKLTADLNAKDQALQEARNETAEKEEHWKKKREEFELQIEKDHEHNEELLHTTKELQGLLDHQKNETNLRQEKVEELTVRLQEESSRLAELEKESEERQKTMKSLEETVQLLDEQLNEERARSNEMQRKYEDEVTLLQSVENALCNSKVELDAVKENAESRQAELASLLQQAETKHSELFAEVEANKQEILRLSNVNARLEEDLLIKTAEVDGFHERMSKFENELAEERRKFEALEVERQMATEECVLLRTQNAEASKTTTETMQQLRNEADKLRDTIQAKEEELMDVNRRCAQFEKLSKDIQFSMDRELSAKSAEIEKLISSAAEAESLSSAKEATLTEEISALKRSIKAVQSELDEQMRLSQDAAKTAEELTAANMDLTKKIASWEEEKNALIERCLNTESDLDFERDRAMENKRRFDEALSAMHELGRANQSLQMDISKHTSRTWLDDSAAVNCTSCGKVFTLTIRKHHCRVCGLIFCAPCSSKTAKIASHKNPVRVCDSCHREVQNR</sequence>
<keyword evidence="2 4" id="KW-0863">Zinc-finger</keyword>
<name>A0ABR1DS07_NECAM</name>
<dbReference type="InterPro" id="IPR017455">
    <property type="entry name" value="Znf_FYVE-rel"/>
</dbReference>
<dbReference type="InterPro" id="IPR000306">
    <property type="entry name" value="Znf_FYVE"/>
</dbReference>
<evidence type="ECO:0000259" key="7">
    <source>
        <dbReference type="PROSITE" id="PS50178"/>
    </source>
</evidence>
<dbReference type="Gene3D" id="1.20.5.390">
    <property type="entry name" value="L1 transposable element, trimerization domain"/>
    <property type="match status" value="1"/>
</dbReference>
<keyword evidence="3" id="KW-0862">Zinc</keyword>
<dbReference type="Proteomes" id="UP001303046">
    <property type="component" value="Unassembled WGS sequence"/>
</dbReference>
<evidence type="ECO:0000313" key="8">
    <source>
        <dbReference type="EMBL" id="KAK6753189.1"/>
    </source>
</evidence>
<dbReference type="SMART" id="SM00064">
    <property type="entry name" value="FYVE"/>
    <property type="match status" value="1"/>
</dbReference>
<dbReference type="InterPro" id="IPR013083">
    <property type="entry name" value="Znf_RING/FYVE/PHD"/>
</dbReference>
<evidence type="ECO:0000256" key="4">
    <source>
        <dbReference type="PROSITE-ProRule" id="PRU00091"/>
    </source>
</evidence>
<feature type="coiled-coil region" evidence="5">
    <location>
        <begin position="290"/>
        <end position="363"/>
    </location>
</feature>
<gene>
    <name evidence="8" type="primary">Necator_chrV.g17446</name>
    <name evidence="8" type="ORF">RB195_012656</name>
</gene>
<feature type="coiled-coil region" evidence="5">
    <location>
        <begin position="479"/>
        <end position="513"/>
    </location>
</feature>
<dbReference type="InterPro" id="IPR013087">
    <property type="entry name" value="Znf_C2H2_type"/>
</dbReference>
<dbReference type="PROSITE" id="PS50178">
    <property type="entry name" value="ZF_FYVE"/>
    <property type="match status" value="1"/>
</dbReference>
<dbReference type="Pfam" id="PF01363">
    <property type="entry name" value="FYVE"/>
    <property type="match status" value="1"/>
</dbReference>